<reference evidence="1" key="1">
    <citation type="submission" date="2021-01" db="UniProtKB">
        <authorList>
            <consortium name="EnsemblMetazoa"/>
        </authorList>
    </citation>
    <scope>IDENTIFICATION</scope>
</reference>
<dbReference type="Proteomes" id="UP000594262">
    <property type="component" value="Unplaced"/>
</dbReference>
<protein>
    <recommendedName>
        <fullName evidence="3">Ubiquitin-like domain-containing protein</fullName>
    </recommendedName>
</protein>
<evidence type="ECO:0000313" key="1">
    <source>
        <dbReference type="EnsemblMetazoa" id="CLYHEMP016998.1"/>
    </source>
</evidence>
<evidence type="ECO:0000313" key="2">
    <source>
        <dbReference type="Proteomes" id="UP000594262"/>
    </source>
</evidence>
<name>A0A7M5X333_9CNID</name>
<organism evidence="1 2">
    <name type="scientific">Clytia hemisphaerica</name>
    <dbReference type="NCBI Taxonomy" id="252671"/>
    <lineage>
        <taxon>Eukaryota</taxon>
        <taxon>Metazoa</taxon>
        <taxon>Cnidaria</taxon>
        <taxon>Hydrozoa</taxon>
        <taxon>Hydroidolina</taxon>
        <taxon>Leptothecata</taxon>
        <taxon>Obeliida</taxon>
        <taxon>Clytiidae</taxon>
        <taxon>Clytia</taxon>
    </lineage>
</organism>
<proteinExistence type="predicted"/>
<keyword evidence="2" id="KW-1185">Reference proteome</keyword>
<accession>A0A7M5X333</accession>
<dbReference type="EnsemblMetazoa" id="CLYHEMT016998.1">
    <property type="protein sequence ID" value="CLYHEMP016998.1"/>
    <property type="gene ID" value="CLYHEMG016998"/>
</dbReference>
<sequence length="740" mass="85453">MKNHLTVTFGNEQHPSLFYWFDAFSFDSLKTCIEKRFKLPKDSLEIFYQNNVLDDKGFLNLYKKRLQNHVELKVKCTDDLIDPNMVNAQRSLALKEPGIRNIFVTDLSDTFSRSSFEFTFNNVNIDTTILDFKKCIHMEKSWLSVDKMFLLHHKAVLLDDDQLFVDLYMDGFQGFNLFHFDILLADISNEKYDEEFNRMEITIPGFEEETDDYPPVIDSDWTLNYPLLMIGSFDVKDIKLWIENQFQIPAHQQTILYENGSPISNDSIPLFWINLSSTLTPQQLKLFVFNTNDEELNAIYKRNGVRTMSPMKVTSFGNEEKVWLYHYNGVGGQTIIDFLSQTLKIPSNKFRLFLIGVWVPRNDLSPFRLNEIQFAVRADDSEVELLKILSEHGISRINTTIIQHPSKNNTICMLSLLLWGANPNSRRVCQMIGEKFDLDYFSTKYHWLQHGGEIFFRDVSVRGLKHTSGISENQVLSLYVKPNTNKDIQEICRKQVKINFLTGQFSIDLQGVPGFKVEDLKNAIYKVKGIAPHLQSLFDLKPGECELSDSMDLFLLNTWMLLESITLNLIIKPPKEVSVTLECVFHEGKMEFNMKESDTIADIKQNIETITNVPKSFVLIGRSQNHYHTPTIFYGNDDPIWSLMTKNNSVSFHVTKKVLISINGDPSTVDNAEISSHPIINYQEDTVQTIYGALQTEYKGYGLTLRFAKLPDISLKTKLKDIGERRIIFITKPPRNCIIT</sequence>
<dbReference type="AlphaFoldDB" id="A0A7M5X333"/>
<evidence type="ECO:0008006" key="3">
    <source>
        <dbReference type="Google" id="ProtNLM"/>
    </source>
</evidence>